<name>A0A7W9STX2_ARMRO</name>
<evidence type="ECO:0000259" key="4">
    <source>
        <dbReference type="Pfam" id="PF01522"/>
    </source>
</evidence>
<dbReference type="GO" id="GO:0005576">
    <property type="term" value="C:extracellular region"/>
    <property type="evidence" value="ECO:0007669"/>
    <property type="project" value="UniProtKB-SubCell"/>
</dbReference>
<dbReference type="Pfam" id="PF01522">
    <property type="entry name" value="Polysacc_deac_1"/>
    <property type="match status" value="1"/>
</dbReference>
<sequence>MNPKRLSVLLLAGGTAAAGAIAFSLRAQDRRFYLTEPVAGVAHAQTPATPAVDGAKLKANEIGRIPIVMYHSIDEPGTKYDAHGLNIHGETFRKHLTMMAKAGWYPMNARDIYIPEKLQAVPAGMTPVGLTFDDARGSQFRYKKDGTIDPNCIVGILESFHKKYGEKWPRAGTFFALPKSSYNPTPFWQAGLEKKKCQWLVDNGYELSNHSFAHKFMTPMNAAQVREAVWGCVRDIRKLAPSATMDTFCVPYGAYPKDKSTWDVILKDPQGQYKNLVAFKAWGDESYAPGDKRFDPRIVDRIGVDNGYFEAVYARLTKSGKLYVSDGDPATMTVPRSWQDYVSAHRPGDLPVTFYGEAKPKTTAKAKPKAAGKKKAAAPVAKKPKQP</sequence>
<accession>A0A7W9STX2</accession>
<dbReference type="InterPro" id="IPR051398">
    <property type="entry name" value="Polysacch_Deacetylase"/>
</dbReference>
<keyword evidence="6" id="KW-1185">Reference proteome</keyword>
<feature type="domain" description="NodB homology" evidence="4">
    <location>
        <begin position="172"/>
        <end position="258"/>
    </location>
</feature>
<comment type="subcellular location">
    <subcellularLocation>
        <location evidence="1">Secreted</location>
    </subcellularLocation>
</comment>
<reference evidence="5 6" key="1">
    <citation type="submission" date="2020-08" db="EMBL/GenBank/DDBJ databases">
        <title>Genomic Encyclopedia of Type Strains, Phase IV (KMG-IV): sequencing the most valuable type-strain genomes for metagenomic binning, comparative biology and taxonomic classification.</title>
        <authorList>
            <person name="Goeker M."/>
        </authorList>
    </citation>
    <scope>NUCLEOTIDE SEQUENCE [LARGE SCALE GENOMIC DNA]</scope>
    <source>
        <strain evidence="5 6">DSM 23562</strain>
    </source>
</reference>
<feature type="compositionally biased region" description="Basic residues" evidence="3">
    <location>
        <begin position="362"/>
        <end position="387"/>
    </location>
</feature>
<dbReference type="Gene3D" id="3.20.20.370">
    <property type="entry name" value="Glycoside hydrolase/deacetylase"/>
    <property type="match status" value="1"/>
</dbReference>
<evidence type="ECO:0000256" key="3">
    <source>
        <dbReference type="SAM" id="MobiDB-lite"/>
    </source>
</evidence>
<dbReference type="SUPFAM" id="SSF88713">
    <property type="entry name" value="Glycoside hydrolase/deacetylase"/>
    <property type="match status" value="1"/>
</dbReference>
<dbReference type="GO" id="GO:0016810">
    <property type="term" value="F:hydrolase activity, acting on carbon-nitrogen (but not peptide) bonds"/>
    <property type="evidence" value="ECO:0007669"/>
    <property type="project" value="InterPro"/>
</dbReference>
<evidence type="ECO:0000256" key="1">
    <source>
        <dbReference type="ARBA" id="ARBA00004613"/>
    </source>
</evidence>
<evidence type="ECO:0000256" key="2">
    <source>
        <dbReference type="ARBA" id="ARBA00022729"/>
    </source>
</evidence>
<proteinExistence type="predicted"/>
<gene>
    <name evidence="5" type="ORF">HNQ39_004572</name>
</gene>
<dbReference type="PANTHER" id="PTHR34216">
    <property type="match status" value="1"/>
</dbReference>
<evidence type="ECO:0000313" key="6">
    <source>
        <dbReference type="Proteomes" id="UP000520814"/>
    </source>
</evidence>
<protein>
    <submittedName>
        <fullName evidence="5">Peptidoglycan/xylan/chitin deacetylase (PgdA/CDA1 family)</fullName>
    </submittedName>
</protein>
<dbReference type="GO" id="GO:0005975">
    <property type="term" value="P:carbohydrate metabolic process"/>
    <property type="evidence" value="ECO:0007669"/>
    <property type="project" value="InterPro"/>
</dbReference>
<dbReference type="InterPro" id="IPR011330">
    <property type="entry name" value="Glyco_hydro/deAcase_b/a-brl"/>
</dbReference>
<evidence type="ECO:0000313" key="5">
    <source>
        <dbReference type="EMBL" id="MBB6052751.1"/>
    </source>
</evidence>
<dbReference type="RefSeq" id="WP_184202350.1">
    <property type="nucleotide sequence ID" value="NZ_JACHGW010000004.1"/>
</dbReference>
<keyword evidence="2" id="KW-0732">Signal</keyword>
<feature type="region of interest" description="Disordered" evidence="3">
    <location>
        <begin position="353"/>
        <end position="387"/>
    </location>
</feature>
<dbReference type="InterPro" id="IPR002509">
    <property type="entry name" value="NODB_dom"/>
</dbReference>
<dbReference type="AlphaFoldDB" id="A0A7W9STX2"/>
<dbReference type="Proteomes" id="UP000520814">
    <property type="component" value="Unassembled WGS sequence"/>
</dbReference>
<comment type="caution">
    <text evidence="5">The sequence shown here is derived from an EMBL/GenBank/DDBJ whole genome shotgun (WGS) entry which is preliminary data.</text>
</comment>
<dbReference type="PANTHER" id="PTHR34216:SF3">
    <property type="entry name" value="POLY-BETA-1,6-N-ACETYL-D-GLUCOSAMINE N-DEACETYLASE"/>
    <property type="match status" value="1"/>
</dbReference>
<dbReference type="EMBL" id="JACHGW010000004">
    <property type="protein sequence ID" value="MBB6052751.1"/>
    <property type="molecule type" value="Genomic_DNA"/>
</dbReference>
<organism evidence="5 6">
    <name type="scientific">Armatimonas rosea</name>
    <dbReference type="NCBI Taxonomy" id="685828"/>
    <lineage>
        <taxon>Bacteria</taxon>
        <taxon>Bacillati</taxon>
        <taxon>Armatimonadota</taxon>
        <taxon>Armatimonadia</taxon>
        <taxon>Armatimonadales</taxon>
        <taxon>Armatimonadaceae</taxon>
        <taxon>Armatimonas</taxon>
    </lineage>
</organism>